<evidence type="ECO:0000256" key="6">
    <source>
        <dbReference type="ARBA" id="ARBA00023186"/>
    </source>
</evidence>
<name>A0A9X3IV97_9GAMM</name>
<evidence type="ECO:0000259" key="9">
    <source>
        <dbReference type="Pfam" id="PF09976"/>
    </source>
</evidence>
<evidence type="ECO:0000256" key="1">
    <source>
        <dbReference type="ARBA" id="ARBA00004401"/>
    </source>
</evidence>
<evidence type="ECO:0000256" key="2">
    <source>
        <dbReference type="ARBA" id="ARBA00022475"/>
    </source>
</evidence>
<dbReference type="Gene3D" id="1.25.40.10">
    <property type="entry name" value="Tetratricopeptide repeat domain"/>
    <property type="match status" value="1"/>
</dbReference>
<evidence type="ECO:0000313" key="11">
    <source>
        <dbReference type="Proteomes" id="UP001150830"/>
    </source>
</evidence>
<dbReference type="PIRSF" id="PIRSF006170">
    <property type="entry name" value="YfgM"/>
    <property type="match status" value="1"/>
</dbReference>
<organism evidence="10 11">
    <name type="scientific">Parathalassolituus penaei</name>
    <dbReference type="NCBI Taxonomy" id="2997323"/>
    <lineage>
        <taxon>Bacteria</taxon>
        <taxon>Pseudomonadati</taxon>
        <taxon>Pseudomonadota</taxon>
        <taxon>Gammaproteobacteria</taxon>
        <taxon>Oceanospirillales</taxon>
        <taxon>Oceanospirillaceae</taxon>
        <taxon>Parathalassolituus</taxon>
    </lineage>
</organism>
<dbReference type="GO" id="GO:0044877">
    <property type="term" value="F:protein-containing complex binding"/>
    <property type="evidence" value="ECO:0007669"/>
    <property type="project" value="InterPro"/>
</dbReference>
<sequence length="220" mass="23829">MSELRTDEEQVEMLKNWWAENGKSLLISVVLVAGSWVGWNYYQDQQRHNGEAAAALYGTLSEKTAAVSENSANTAARTEAVAIAEELKKNYAGSQYAQFASLYLARLAADAGDMASASNELRDLLKTAQPPVSFMATVRLATVLVEQGQFDDALALVNTTPDVAYNAQYLEVRGDALLLKGDKTAARKAYLDAVEAARLQGSETQSLQRKADFLVAAEGN</sequence>
<evidence type="ECO:0000256" key="8">
    <source>
        <dbReference type="ARBA" id="ARBA00024235"/>
    </source>
</evidence>
<evidence type="ECO:0000256" key="7">
    <source>
        <dbReference type="ARBA" id="ARBA00024197"/>
    </source>
</evidence>
<dbReference type="InterPro" id="IPR011990">
    <property type="entry name" value="TPR-like_helical_dom_sf"/>
</dbReference>
<evidence type="ECO:0000256" key="4">
    <source>
        <dbReference type="ARBA" id="ARBA00022989"/>
    </source>
</evidence>
<protein>
    <recommendedName>
        <fullName evidence="8">Ancillary SecYEG translocon subunit</fullName>
    </recommendedName>
</protein>
<keyword evidence="5" id="KW-0472">Membrane</keyword>
<keyword evidence="2" id="KW-1003">Cell membrane</keyword>
<proteinExistence type="inferred from homology"/>
<gene>
    <name evidence="10" type="ORF">OUO13_17760</name>
</gene>
<dbReference type="InterPro" id="IPR018704">
    <property type="entry name" value="SecYEG/CpoB_TPR"/>
</dbReference>
<comment type="similarity">
    <text evidence="7">Belongs to the YfgM family.</text>
</comment>
<comment type="caution">
    <text evidence="10">The sequence shown here is derived from an EMBL/GenBank/DDBJ whole genome shotgun (WGS) entry which is preliminary data.</text>
</comment>
<dbReference type="GO" id="GO:0005886">
    <property type="term" value="C:plasma membrane"/>
    <property type="evidence" value="ECO:0007669"/>
    <property type="project" value="UniProtKB-SubCell"/>
</dbReference>
<dbReference type="PANTHER" id="PTHR38035">
    <property type="entry name" value="UPF0070 PROTEIN YFGM"/>
    <property type="match status" value="1"/>
</dbReference>
<dbReference type="Proteomes" id="UP001150830">
    <property type="component" value="Unassembled WGS sequence"/>
</dbReference>
<keyword evidence="3" id="KW-0812">Transmembrane</keyword>
<dbReference type="RefSeq" id="WP_283175233.1">
    <property type="nucleotide sequence ID" value="NZ_JAPNOA010000058.1"/>
</dbReference>
<evidence type="ECO:0000256" key="3">
    <source>
        <dbReference type="ARBA" id="ARBA00022692"/>
    </source>
</evidence>
<dbReference type="InterPro" id="IPR026039">
    <property type="entry name" value="YfgM"/>
</dbReference>
<evidence type="ECO:0000313" key="10">
    <source>
        <dbReference type="EMBL" id="MCY0967028.1"/>
    </source>
</evidence>
<dbReference type="SUPFAM" id="SSF48452">
    <property type="entry name" value="TPR-like"/>
    <property type="match status" value="1"/>
</dbReference>
<keyword evidence="6" id="KW-0143">Chaperone</keyword>
<keyword evidence="11" id="KW-1185">Reference proteome</keyword>
<dbReference type="AlphaFoldDB" id="A0A9X3IV97"/>
<feature type="domain" description="Ancillary SecYEG translocon subunit/Cell division coordinator CpoB TPR" evidence="9">
    <location>
        <begin position="15"/>
        <end position="213"/>
    </location>
</feature>
<evidence type="ECO:0000256" key="5">
    <source>
        <dbReference type="ARBA" id="ARBA00023136"/>
    </source>
</evidence>
<reference evidence="10" key="1">
    <citation type="submission" date="2022-11" db="EMBL/GenBank/DDBJ databases">
        <title>Parathalassolutuus dongxingensis gen. nov., sp. nov., a novel member of family Oceanospirillaceae isolated from a coastal shrimp pond in Guangxi, China.</title>
        <authorList>
            <person name="Chen H."/>
        </authorList>
    </citation>
    <scope>NUCLEOTIDE SEQUENCE</scope>
    <source>
        <strain evidence="10">G-43</strain>
    </source>
</reference>
<dbReference type="EMBL" id="JAPNOA010000058">
    <property type="protein sequence ID" value="MCY0967028.1"/>
    <property type="molecule type" value="Genomic_DNA"/>
</dbReference>
<keyword evidence="4" id="KW-1133">Transmembrane helix</keyword>
<accession>A0A9X3IV97</accession>
<comment type="subcellular location">
    <subcellularLocation>
        <location evidence="1">Cell membrane</location>
        <topology evidence="1">Single-pass type II membrane protein</topology>
    </subcellularLocation>
</comment>
<dbReference type="Pfam" id="PF09976">
    <property type="entry name" value="TPR_21"/>
    <property type="match status" value="1"/>
</dbReference>
<dbReference type="PANTHER" id="PTHR38035:SF1">
    <property type="entry name" value="ANCILLARY SECYEG TRANSLOCON SUBUNIT"/>
    <property type="match status" value="1"/>
</dbReference>